<keyword evidence="13 15" id="KW-0326">Glycosidase</keyword>
<keyword evidence="19" id="KW-1185">Reference proteome</keyword>
<evidence type="ECO:0000256" key="5">
    <source>
        <dbReference type="ARBA" id="ARBA00022763"/>
    </source>
</evidence>
<evidence type="ECO:0000256" key="4">
    <source>
        <dbReference type="ARBA" id="ARBA00022723"/>
    </source>
</evidence>
<dbReference type="FunFam" id="3.20.190.10:FF:000001">
    <property type="entry name" value="Formamidopyrimidine-DNA glycosylase"/>
    <property type="match status" value="1"/>
</dbReference>
<feature type="active site" description="Proton donor; for delta-elimination activity" evidence="15">
    <location>
        <position position="259"/>
    </location>
</feature>
<evidence type="ECO:0000259" key="16">
    <source>
        <dbReference type="PROSITE" id="PS51066"/>
    </source>
</evidence>
<dbReference type="PROSITE" id="PS51068">
    <property type="entry name" value="FPG_CAT"/>
    <property type="match status" value="1"/>
</dbReference>
<dbReference type="GO" id="GO:0006284">
    <property type="term" value="P:base-excision repair"/>
    <property type="evidence" value="ECO:0007669"/>
    <property type="project" value="InterPro"/>
</dbReference>
<dbReference type="InterPro" id="IPR010663">
    <property type="entry name" value="Znf_FPG/IleRS"/>
</dbReference>
<keyword evidence="6 15" id="KW-0863">Zinc-finger</keyword>
<dbReference type="Proteomes" id="UP001058124">
    <property type="component" value="Unassembled WGS sequence"/>
</dbReference>
<dbReference type="AlphaFoldDB" id="A0AAV5N284"/>
<evidence type="ECO:0000256" key="2">
    <source>
        <dbReference type="ARBA" id="ARBA00009409"/>
    </source>
</evidence>
<dbReference type="GO" id="GO:0008270">
    <property type="term" value="F:zinc ion binding"/>
    <property type="evidence" value="ECO:0007669"/>
    <property type="project" value="UniProtKB-UniRule"/>
</dbReference>
<keyword evidence="10 15" id="KW-0234">DNA repair</keyword>
<dbReference type="Gene3D" id="1.10.8.50">
    <property type="match status" value="1"/>
</dbReference>
<organism evidence="18 19">
    <name type="scientific">Leminorella grimontii</name>
    <dbReference type="NCBI Taxonomy" id="82981"/>
    <lineage>
        <taxon>Bacteria</taxon>
        <taxon>Pseudomonadati</taxon>
        <taxon>Pseudomonadota</taxon>
        <taxon>Gammaproteobacteria</taxon>
        <taxon>Enterobacterales</taxon>
        <taxon>Budviciaceae</taxon>
        <taxon>Leminorella</taxon>
    </lineage>
</organism>
<evidence type="ECO:0000256" key="9">
    <source>
        <dbReference type="ARBA" id="ARBA00023125"/>
    </source>
</evidence>
<comment type="similarity">
    <text evidence="2 15">Belongs to the FPG family.</text>
</comment>
<dbReference type="InterPro" id="IPR010979">
    <property type="entry name" value="Ribosomal_uS13-like_H2TH"/>
</dbReference>
<evidence type="ECO:0000256" key="6">
    <source>
        <dbReference type="ARBA" id="ARBA00022771"/>
    </source>
</evidence>
<comment type="subunit">
    <text evidence="3 15">Monomer.</text>
</comment>
<feature type="active site" description="Proton donor" evidence="15">
    <location>
        <position position="3"/>
    </location>
</feature>
<keyword evidence="11 15" id="KW-0456">Lyase</keyword>
<dbReference type="InterPro" id="IPR020629">
    <property type="entry name" value="FPG_Glyclase"/>
</dbReference>
<evidence type="ECO:0000256" key="14">
    <source>
        <dbReference type="ARBA" id="ARBA00044632"/>
    </source>
</evidence>
<name>A0AAV5N284_9GAMM</name>
<proteinExistence type="inferred from homology"/>
<evidence type="ECO:0000259" key="17">
    <source>
        <dbReference type="PROSITE" id="PS51068"/>
    </source>
</evidence>
<keyword evidence="9 15" id="KW-0238">DNA-binding</keyword>
<dbReference type="InterPro" id="IPR035937">
    <property type="entry name" value="FPG_N"/>
</dbReference>
<dbReference type="InterPro" id="IPR012319">
    <property type="entry name" value="FPG_cat"/>
</dbReference>
<accession>A0AAV5N284</accession>
<comment type="catalytic activity">
    <reaction evidence="1 15">
        <text>Hydrolysis of DNA containing ring-opened 7-methylguanine residues, releasing 2,6-diamino-4-hydroxy-5-(N-methyl)formamidopyrimidine.</text>
        <dbReference type="EC" id="3.2.2.23"/>
    </reaction>
</comment>
<comment type="cofactor">
    <cofactor evidence="15">
        <name>Zn(2+)</name>
        <dbReference type="ChEBI" id="CHEBI:29105"/>
    </cofactor>
    <text evidence="15">Binds 1 zinc ion per subunit.</text>
</comment>
<dbReference type="NCBIfam" id="NF002211">
    <property type="entry name" value="PRK01103.1"/>
    <property type="match status" value="1"/>
</dbReference>
<dbReference type="EMBL" id="BRLH01000003">
    <property type="protein sequence ID" value="GKX55655.1"/>
    <property type="molecule type" value="Genomic_DNA"/>
</dbReference>
<evidence type="ECO:0000313" key="19">
    <source>
        <dbReference type="Proteomes" id="UP001058124"/>
    </source>
</evidence>
<evidence type="ECO:0000256" key="10">
    <source>
        <dbReference type="ARBA" id="ARBA00023204"/>
    </source>
</evidence>
<dbReference type="Pfam" id="PF01149">
    <property type="entry name" value="Fapy_DNA_glyco"/>
    <property type="match status" value="1"/>
</dbReference>
<dbReference type="InterPro" id="IPR000214">
    <property type="entry name" value="Znf_DNA_glyclase/AP_lyase"/>
</dbReference>
<evidence type="ECO:0000256" key="8">
    <source>
        <dbReference type="ARBA" id="ARBA00022833"/>
    </source>
</evidence>
<evidence type="ECO:0000256" key="3">
    <source>
        <dbReference type="ARBA" id="ARBA00011245"/>
    </source>
</evidence>
<feature type="domain" description="FPG-type" evidence="16">
    <location>
        <begin position="235"/>
        <end position="269"/>
    </location>
</feature>
<dbReference type="GO" id="GO:0003684">
    <property type="term" value="F:damaged DNA binding"/>
    <property type="evidence" value="ECO:0007669"/>
    <property type="project" value="InterPro"/>
</dbReference>
<sequence length="269" mass="30122">MPELPEIETSRRGIEPHLVGYCIVNAVVRQPKLRWPVSAQILSLKDRQVLSVQRRAKYLLIELDGGWIIGHLGMSGSVRVLPEPIAPGKHDHVDFVLSNGKVLRYTDPRRFGAWLWADDLSDCGVLKHLGPEPLSDEFDGEYLFKKSRAKKTQVKPWLMDNKLVVGVGNIYASESLFESRILPTRPAGSLTEAECGILVAEIKRVLSRSIEQGGTTLKDFLQADGKPGYFAQELQVYGRMGEPCRVCGTAIESEKLGQRSSFFCRRCQK</sequence>
<evidence type="ECO:0000256" key="11">
    <source>
        <dbReference type="ARBA" id="ARBA00023239"/>
    </source>
</evidence>
<dbReference type="NCBIfam" id="TIGR00577">
    <property type="entry name" value="fpg"/>
    <property type="match status" value="1"/>
</dbReference>
<dbReference type="CDD" id="cd08966">
    <property type="entry name" value="EcFpg-like_N"/>
    <property type="match status" value="1"/>
</dbReference>
<evidence type="ECO:0000256" key="7">
    <source>
        <dbReference type="ARBA" id="ARBA00022801"/>
    </source>
</evidence>
<dbReference type="Pfam" id="PF06827">
    <property type="entry name" value="zf-FPG_IleRS"/>
    <property type="match status" value="1"/>
</dbReference>
<dbReference type="SMART" id="SM00898">
    <property type="entry name" value="Fapy_DNA_glyco"/>
    <property type="match status" value="1"/>
</dbReference>
<keyword evidence="8 15" id="KW-0862">Zinc</keyword>
<dbReference type="GO" id="GO:0034039">
    <property type="term" value="F:8-oxo-7,8-dihydroguanine DNA N-glycosylase activity"/>
    <property type="evidence" value="ECO:0007669"/>
    <property type="project" value="TreeGrafter"/>
</dbReference>
<reference evidence="18" key="1">
    <citation type="submission" date="2022-06" db="EMBL/GenBank/DDBJ databases">
        <title>Draft genome sequences of Leminorella grimontii str. JCM5902.</title>
        <authorList>
            <person name="Wakabayashi Y."/>
            <person name="Kojima K."/>
        </authorList>
    </citation>
    <scope>NUCLEOTIDE SEQUENCE</scope>
    <source>
        <strain evidence="18">JCM 5902</strain>
    </source>
</reference>
<dbReference type="EC" id="4.2.99.18" evidence="15"/>
<dbReference type="SUPFAM" id="SSF81624">
    <property type="entry name" value="N-terminal domain of MutM-like DNA repair proteins"/>
    <property type="match status" value="1"/>
</dbReference>
<dbReference type="InterPro" id="IPR015887">
    <property type="entry name" value="DNA_glyclase_Znf_dom_DNA_BS"/>
</dbReference>
<gene>
    <name evidence="15 18" type="primary">mutM</name>
    <name evidence="15" type="synonym">fpg</name>
    <name evidence="18" type="ORF">SOASR030_17670</name>
</gene>
<dbReference type="Gene3D" id="3.20.190.10">
    <property type="entry name" value="MutM-like, N-terminal"/>
    <property type="match status" value="1"/>
</dbReference>
<feature type="active site" description="Proton donor; for beta-elimination activity" evidence="15">
    <location>
        <position position="57"/>
    </location>
</feature>
<feature type="active site" description="Schiff-base intermediate with DNA" evidence="15">
    <location>
        <position position="2"/>
    </location>
</feature>
<evidence type="ECO:0000313" key="18">
    <source>
        <dbReference type="EMBL" id="GKX55655.1"/>
    </source>
</evidence>
<keyword evidence="7 15" id="KW-0378">Hydrolase</keyword>
<evidence type="ECO:0000256" key="1">
    <source>
        <dbReference type="ARBA" id="ARBA00001668"/>
    </source>
</evidence>
<feature type="binding site" evidence="15">
    <location>
        <position position="150"/>
    </location>
    <ligand>
        <name>DNA</name>
        <dbReference type="ChEBI" id="CHEBI:16991"/>
    </ligand>
</feature>
<dbReference type="PROSITE" id="PS01242">
    <property type="entry name" value="ZF_FPG_1"/>
    <property type="match status" value="1"/>
</dbReference>
<keyword evidence="5 15" id="KW-0227">DNA damage</keyword>
<dbReference type="RefSeq" id="WP_027273621.1">
    <property type="nucleotide sequence ID" value="NZ_BRLH01000003.1"/>
</dbReference>
<dbReference type="HAMAP" id="MF_00103">
    <property type="entry name" value="Fapy_DNA_glycosyl"/>
    <property type="match status" value="1"/>
</dbReference>
<dbReference type="EC" id="3.2.2.23" evidence="15"/>
<comment type="catalytic activity">
    <reaction evidence="14 15">
        <text>2'-deoxyribonucleotide-(2'-deoxyribose 5'-phosphate)-2'-deoxyribonucleotide-DNA = a 3'-end 2'-deoxyribonucleotide-(2,3-dehydro-2,3-deoxyribose 5'-phosphate)-DNA + a 5'-end 5'-phospho-2'-deoxyribonucleoside-DNA + H(+)</text>
        <dbReference type="Rhea" id="RHEA:66592"/>
        <dbReference type="Rhea" id="RHEA-COMP:13180"/>
        <dbReference type="Rhea" id="RHEA-COMP:16897"/>
        <dbReference type="Rhea" id="RHEA-COMP:17067"/>
        <dbReference type="ChEBI" id="CHEBI:15378"/>
        <dbReference type="ChEBI" id="CHEBI:136412"/>
        <dbReference type="ChEBI" id="CHEBI:157695"/>
        <dbReference type="ChEBI" id="CHEBI:167181"/>
        <dbReference type="EC" id="4.2.99.18"/>
    </reaction>
</comment>
<keyword evidence="4 15" id="KW-0479">Metal-binding</keyword>
<evidence type="ECO:0000256" key="15">
    <source>
        <dbReference type="HAMAP-Rule" id="MF_00103"/>
    </source>
</evidence>
<dbReference type="InterPro" id="IPR015886">
    <property type="entry name" value="H2TH_FPG"/>
</dbReference>
<feature type="binding site" evidence="15">
    <location>
        <position position="109"/>
    </location>
    <ligand>
        <name>DNA</name>
        <dbReference type="ChEBI" id="CHEBI:16991"/>
    </ligand>
</feature>
<dbReference type="PANTHER" id="PTHR22993:SF9">
    <property type="entry name" value="FORMAMIDOPYRIMIDINE-DNA GLYCOSYLASE"/>
    <property type="match status" value="1"/>
</dbReference>
<dbReference type="PROSITE" id="PS51066">
    <property type="entry name" value="ZF_FPG_2"/>
    <property type="match status" value="1"/>
</dbReference>
<evidence type="ECO:0000256" key="12">
    <source>
        <dbReference type="ARBA" id="ARBA00023268"/>
    </source>
</evidence>
<protein>
    <recommendedName>
        <fullName evidence="15">Formamidopyrimidine-DNA glycosylase</fullName>
        <shortName evidence="15">Fapy-DNA glycosylase</shortName>
        <ecNumber evidence="15">3.2.2.23</ecNumber>
    </recommendedName>
    <alternativeName>
        <fullName evidence="15">DNA-(apurinic or apyrimidinic site) lyase MutM</fullName>
        <shortName evidence="15">AP lyase MutM</shortName>
        <ecNumber evidence="15">4.2.99.18</ecNumber>
    </alternativeName>
</protein>
<dbReference type="SUPFAM" id="SSF46946">
    <property type="entry name" value="S13-like H2TH domain"/>
    <property type="match status" value="1"/>
</dbReference>
<dbReference type="PANTHER" id="PTHR22993">
    <property type="entry name" value="FORMAMIDOPYRIMIDINE-DNA GLYCOSYLASE"/>
    <property type="match status" value="1"/>
</dbReference>
<dbReference type="Pfam" id="PF06831">
    <property type="entry name" value="H2TH"/>
    <property type="match status" value="1"/>
</dbReference>
<evidence type="ECO:0000256" key="13">
    <source>
        <dbReference type="ARBA" id="ARBA00023295"/>
    </source>
</evidence>
<feature type="domain" description="Formamidopyrimidine-DNA glycosylase catalytic" evidence="17">
    <location>
        <begin position="2"/>
        <end position="112"/>
    </location>
</feature>
<comment type="function">
    <text evidence="15">Involved in base excision repair of DNA damaged by oxidation or by mutagenic agents. Acts as DNA glycosylase that recognizes and removes damaged bases. Has a preference for oxidized purines, such as 7,8-dihydro-8-oxoguanine (8-oxoG). Has AP (apurinic/apyrimidinic) lyase activity and introduces nicks in the DNA strand. Cleaves the DNA backbone by beta-delta elimination to generate a single-strand break at the site of the removed base with both 3'- and 5'-phosphates.</text>
</comment>
<keyword evidence="12 15" id="KW-0511">Multifunctional enzyme</keyword>
<comment type="caution">
    <text evidence="18">The sequence shown here is derived from an EMBL/GenBank/DDBJ whole genome shotgun (WGS) entry which is preliminary data.</text>
</comment>
<dbReference type="GO" id="GO:0140078">
    <property type="term" value="F:class I DNA-(apurinic or apyrimidinic site) endonuclease activity"/>
    <property type="evidence" value="ECO:0007669"/>
    <property type="project" value="UniProtKB-EC"/>
</dbReference>
<dbReference type="SMART" id="SM01232">
    <property type="entry name" value="H2TH"/>
    <property type="match status" value="1"/>
</dbReference>
<feature type="binding site" evidence="15">
    <location>
        <position position="90"/>
    </location>
    <ligand>
        <name>DNA</name>
        <dbReference type="ChEBI" id="CHEBI:16991"/>
    </ligand>
</feature>
<dbReference type="SUPFAM" id="SSF57716">
    <property type="entry name" value="Glucocorticoid receptor-like (DNA-binding domain)"/>
    <property type="match status" value="1"/>
</dbReference>
<dbReference type="FunFam" id="1.10.8.50:FF:000003">
    <property type="entry name" value="Formamidopyrimidine-DNA glycosylase"/>
    <property type="match status" value="1"/>
</dbReference>